<sequence length="148" mass="16459">MELLITRTYYKNGTNGTLMLNGKPFCFTIELPDKNNQTKISCIPEGSYKIKKRNSENHGDHLLITGVPKRSHILIHPANNAMAELEGCISPVTTLTAPGCGNLSRAPFVKLLKIVYAALAKKEEVWLRIISQQETLSEKQLLNAKNTP</sequence>
<name>A0A917IWG6_9BACT</name>
<evidence type="ECO:0000313" key="2">
    <source>
        <dbReference type="EMBL" id="GGH65750.1"/>
    </source>
</evidence>
<dbReference type="RefSeq" id="WP_188951818.1">
    <property type="nucleotide sequence ID" value="NZ_BMIB01000002.1"/>
</dbReference>
<proteinExistence type="predicted"/>
<organism evidence="2 3">
    <name type="scientific">Filimonas zeae</name>
    <dbReference type="NCBI Taxonomy" id="1737353"/>
    <lineage>
        <taxon>Bacteria</taxon>
        <taxon>Pseudomonadati</taxon>
        <taxon>Bacteroidota</taxon>
        <taxon>Chitinophagia</taxon>
        <taxon>Chitinophagales</taxon>
        <taxon>Chitinophagaceae</taxon>
        <taxon>Filimonas</taxon>
    </lineage>
</organism>
<dbReference type="Proteomes" id="UP000627292">
    <property type="component" value="Unassembled WGS sequence"/>
</dbReference>
<dbReference type="EMBL" id="BMIB01000002">
    <property type="protein sequence ID" value="GGH65750.1"/>
    <property type="molecule type" value="Genomic_DNA"/>
</dbReference>
<comment type="caution">
    <text evidence="2">The sequence shown here is derived from an EMBL/GenBank/DDBJ whole genome shotgun (WGS) entry which is preliminary data.</text>
</comment>
<dbReference type="InterPro" id="IPR043732">
    <property type="entry name" value="DUF5675"/>
</dbReference>
<protein>
    <recommendedName>
        <fullName evidence="1">DUF5675 domain-containing protein</fullName>
    </recommendedName>
</protein>
<reference evidence="2" key="2">
    <citation type="submission" date="2020-09" db="EMBL/GenBank/DDBJ databases">
        <authorList>
            <person name="Sun Q."/>
            <person name="Zhou Y."/>
        </authorList>
    </citation>
    <scope>NUCLEOTIDE SEQUENCE</scope>
    <source>
        <strain evidence="2">CGMCC 1.15290</strain>
    </source>
</reference>
<reference evidence="2" key="1">
    <citation type="journal article" date="2014" name="Int. J. Syst. Evol. Microbiol.">
        <title>Complete genome sequence of Corynebacterium casei LMG S-19264T (=DSM 44701T), isolated from a smear-ripened cheese.</title>
        <authorList>
            <consortium name="US DOE Joint Genome Institute (JGI-PGF)"/>
            <person name="Walter F."/>
            <person name="Albersmeier A."/>
            <person name="Kalinowski J."/>
            <person name="Ruckert C."/>
        </authorList>
    </citation>
    <scope>NUCLEOTIDE SEQUENCE</scope>
    <source>
        <strain evidence="2">CGMCC 1.15290</strain>
    </source>
</reference>
<evidence type="ECO:0000259" key="1">
    <source>
        <dbReference type="Pfam" id="PF18925"/>
    </source>
</evidence>
<gene>
    <name evidence="2" type="ORF">GCM10011379_19220</name>
</gene>
<accession>A0A917IWG6</accession>
<keyword evidence="3" id="KW-1185">Reference proteome</keyword>
<dbReference type="AlphaFoldDB" id="A0A917IWG6"/>
<dbReference type="Pfam" id="PF18925">
    <property type="entry name" value="DUF5675"/>
    <property type="match status" value="1"/>
</dbReference>
<feature type="domain" description="DUF5675" evidence="1">
    <location>
        <begin position="5"/>
        <end position="115"/>
    </location>
</feature>
<evidence type="ECO:0000313" key="3">
    <source>
        <dbReference type="Proteomes" id="UP000627292"/>
    </source>
</evidence>